<dbReference type="Gene3D" id="3.40.1420.30">
    <property type="match status" value="1"/>
</dbReference>
<dbReference type="SUPFAM" id="SSF160574">
    <property type="entry name" value="BT0923-like"/>
    <property type="match status" value="1"/>
</dbReference>
<dbReference type="Proteomes" id="UP001232019">
    <property type="component" value="Chromosome"/>
</dbReference>
<feature type="signal peptide" evidence="1">
    <location>
        <begin position="1"/>
        <end position="21"/>
    </location>
</feature>
<dbReference type="AlphaFoldDB" id="A0AA52EXL9"/>
<organism evidence="2">
    <name type="scientific">Marivirga arenosa</name>
    <dbReference type="NCBI Taxonomy" id="3059076"/>
    <lineage>
        <taxon>Bacteria</taxon>
        <taxon>Pseudomonadati</taxon>
        <taxon>Bacteroidota</taxon>
        <taxon>Cytophagia</taxon>
        <taxon>Cytophagales</taxon>
        <taxon>Marivirgaceae</taxon>
        <taxon>Marivirga</taxon>
    </lineage>
</organism>
<gene>
    <name evidence="2" type="ORF">QYS47_34520</name>
</gene>
<evidence type="ECO:0000313" key="2">
    <source>
        <dbReference type="EMBL" id="WNB17631.1"/>
    </source>
</evidence>
<name>A0AA52EXL9_9BACT</name>
<feature type="chain" id="PRO_5041298074" evidence="1">
    <location>
        <begin position="22"/>
        <end position="211"/>
    </location>
</feature>
<dbReference type="EMBL" id="CP129968">
    <property type="protein sequence ID" value="WNB17631.1"/>
    <property type="molecule type" value="Genomic_DNA"/>
</dbReference>
<accession>A0AA52EXL9</accession>
<dbReference type="KEGG" id="marp:QYS47_34520"/>
<evidence type="ECO:0000256" key="1">
    <source>
        <dbReference type="SAM" id="SignalP"/>
    </source>
</evidence>
<dbReference type="RefSeq" id="WP_322347128.1">
    <property type="nucleotide sequence ID" value="NZ_CP129968.2"/>
</dbReference>
<reference evidence="2" key="1">
    <citation type="submission" date="2023-08" db="EMBL/GenBank/DDBJ databases">
        <title>Comparative genomics and taxonomic characterization of three novel marine species of genus Marivirga.</title>
        <authorList>
            <person name="Muhammad N."/>
            <person name="Kim S.-G."/>
        </authorList>
    </citation>
    <scope>NUCLEOTIDE SEQUENCE</scope>
    <source>
        <strain evidence="2">BKB1-2</strain>
    </source>
</reference>
<sequence>MKIYFKYITILSFLFSLSSLGFSQISIGEKYETEEKIKEEDFPKEGLQLIKQIIKNGERLNFYKEGDSITYFYEVKTIYKEEKLSIKFTKEGSLIDIEILKDFDELPLEIQHSIKSYFQSNYKKHHLRRIQIQYNREEEYENGRLEIDDDKEFLEEFLEMDGDDLTIKYELEAEVVKKDKKRGFFEFLFNDLGEIEEIKRIIKRQDDNVLY</sequence>
<protein>
    <submittedName>
        <fullName evidence="2">Uncharacterized protein</fullName>
    </submittedName>
</protein>
<proteinExistence type="predicted"/>
<keyword evidence="1" id="KW-0732">Signal</keyword>